<dbReference type="OrthoDB" id="3800899at2759"/>
<evidence type="ECO:0000313" key="3">
    <source>
        <dbReference type="Proteomes" id="UP000481861"/>
    </source>
</evidence>
<name>A0A7C8IIR1_9PLEO</name>
<keyword evidence="3" id="KW-1185">Reference proteome</keyword>
<comment type="caution">
    <text evidence="2">The sequence shown here is derived from an EMBL/GenBank/DDBJ whole genome shotgun (WGS) entry which is preliminary data.</text>
</comment>
<feature type="region of interest" description="Disordered" evidence="1">
    <location>
        <begin position="342"/>
        <end position="361"/>
    </location>
</feature>
<sequence>MDEGHDLEDFAFLNTLTPLSETHELNHNDRPSFWSPVPNYDDENPFRKLGDASDPVMEYQDLNSRVNQLARPSFPDRSTPSYHSTEHRNVAESDLSAPLVPYTGNRSLGSSYQTYNVIPRRYTEQSKRTLACPIHQGDSMLGREHTCTGLAARNMSEVYKHLTQVQKPHVPFARPCPTCKEPILDQQTFIERHGEKGEHCTNPPIKRRGPSSVERQWEALFVKLNPLAAHIPSAFNEFAYGLSDSIFTQRPLRPLMVQEPQPLPSVSLSVSRSSSPAMISSGTIVSSVPTDLSKPDDLNGRNRILMNMLLAEKMRIEPGTDQSNLWTAVEAEVDRQMQVPEPVAGSETDTTTVRPLFPDFG</sequence>
<dbReference type="Proteomes" id="UP000481861">
    <property type="component" value="Unassembled WGS sequence"/>
</dbReference>
<proteinExistence type="predicted"/>
<evidence type="ECO:0000256" key="1">
    <source>
        <dbReference type="SAM" id="MobiDB-lite"/>
    </source>
</evidence>
<accession>A0A7C8IIR1</accession>
<gene>
    <name evidence="2" type="ORF">BDV95DRAFT_605373</name>
</gene>
<dbReference type="AlphaFoldDB" id="A0A7C8IIR1"/>
<protein>
    <submittedName>
        <fullName evidence="2">Uncharacterized protein</fullName>
    </submittedName>
</protein>
<organism evidence="2 3">
    <name type="scientific">Massariosphaeria phaeospora</name>
    <dbReference type="NCBI Taxonomy" id="100035"/>
    <lineage>
        <taxon>Eukaryota</taxon>
        <taxon>Fungi</taxon>
        <taxon>Dikarya</taxon>
        <taxon>Ascomycota</taxon>
        <taxon>Pezizomycotina</taxon>
        <taxon>Dothideomycetes</taxon>
        <taxon>Pleosporomycetidae</taxon>
        <taxon>Pleosporales</taxon>
        <taxon>Pleosporales incertae sedis</taxon>
        <taxon>Massariosphaeria</taxon>
    </lineage>
</organism>
<reference evidence="2 3" key="1">
    <citation type="submission" date="2020-01" db="EMBL/GenBank/DDBJ databases">
        <authorList>
            <consortium name="DOE Joint Genome Institute"/>
            <person name="Haridas S."/>
            <person name="Albert R."/>
            <person name="Binder M."/>
            <person name="Bloem J."/>
            <person name="Labutti K."/>
            <person name="Salamov A."/>
            <person name="Andreopoulos B."/>
            <person name="Baker S.E."/>
            <person name="Barry K."/>
            <person name="Bills G."/>
            <person name="Bluhm B.H."/>
            <person name="Cannon C."/>
            <person name="Castanera R."/>
            <person name="Culley D.E."/>
            <person name="Daum C."/>
            <person name="Ezra D."/>
            <person name="Gonzalez J.B."/>
            <person name="Henrissat B."/>
            <person name="Kuo A."/>
            <person name="Liang C."/>
            <person name="Lipzen A."/>
            <person name="Lutzoni F."/>
            <person name="Magnuson J."/>
            <person name="Mondo S."/>
            <person name="Nolan M."/>
            <person name="Ohm R."/>
            <person name="Pangilinan J."/>
            <person name="Park H.-J.H."/>
            <person name="Ramirez L."/>
            <person name="Alfaro M."/>
            <person name="Sun H."/>
            <person name="Tritt A."/>
            <person name="Yoshinaga Y."/>
            <person name="Zwiers L.-H.L."/>
            <person name="Turgeon B.G."/>
            <person name="Goodwin S.B."/>
            <person name="Spatafora J.W."/>
            <person name="Crous P.W."/>
            <person name="Grigoriev I.V."/>
        </authorList>
    </citation>
    <scope>NUCLEOTIDE SEQUENCE [LARGE SCALE GENOMIC DNA]</scope>
    <source>
        <strain evidence="2 3">CBS 611.86</strain>
    </source>
</reference>
<dbReference type="EMBL" id="JAADJZ010000007">
    <property type="protein sequence ID" value="KAF2873907.1"/>
    <property type="molecule type" value="Genomic_DNA"/>
</dbReference>
<feature type="region of interest" description="Disordered" evidence="1">
    <location>
        <begin position="70"/>
        <end position="93"/>
    </location>
</feature>
<evidence type="ECO:0000313" key="2">
    <source>
        <dbReference type="EMBL" id="KAF2873907.1"/>
    </source>
</evidence>